<reference evidence="1" key="1">
    <citation type="journal article" date="2020" name="Stud. Mycol.">
        <title>101 Dothideomycetes genomes: a test case for predicting lifestyles and emergence of pathogens.</title>
        <authorList>
            <person name="Haridas S."/>
            <person name="Albert R."/>
            <person name="Binder M."/>
            <person name="Bloem J."/>
            <person name="Labutti K."/>
            <person name="Salamov A."/>
            <person name="Andreopoulos B."/>
            <person name="Baker S."/>
            <person name="Barry K."/>
            <person name="Bills G."/>
            <person name="Bluhm B."/>
            <person name="Cannon C."/>
            <person name="Castanera R."/>
            <person name="Culley D."/>
            <person name="Daum C."/>
            <person name="Ezra D."/>
            <person name="Gonzalez J."/>
            <person name="Henrissat B."/>
            <person name="Kuo A."/>
            <person name="Liang C."/>
            <person name="Lipzen A."/>
            <person name="Lutzoni F."/>
            <person name="Magnuson J."/>
            <person name="Mondo S."/>
            <person name="Nolan M."/>
            <person name="Ohm R."/>
            <person name="Pangilinan J."/>
            <person name="Park H.-J."/>
            <person name="Ramirez L."/>
            <person name="Alfaro M."/>
            <person name="Sun H."/>
            <person name="Tritt A."/>
            <person name="Yoshinaga Y."/>
            <person name="Zwiers L.-H."/>
            <person name="Turgeon B."/>
            <person name="Goodwin S."/>
            <person name="Spatafora J."/>
            <person name="Crous P."/>
            <person name="Grigoriev I."/>
        </authorList>
    </citation>
    <scope>NUCLEOTIDE SEQUENCE</scope>
    <source>
        <strain evidence="1">CBS 207.26</strain>
    </source>
</reference>
<dbReference type="Proteomes" id="UP000800200">
    <property type="component" value="Unassembled WGS sequence"/>
</dbReference>
<evidence type="ECO:0000313" key="2">
    <source>
        <dbReference type="Proteomes" id="UP000800200"/>
    </source>
</evidence>
<keyword evidence="2" id="KW-1185">Reference proteome</keyword>
<gene>
    <name evidence="1" type="ORF">K469DRAFT_718871</name>
</gene>
<accession>A0A6A6EM63</accession>
<name>A0A6A6EM63_9PEZI</name>
<proteinExistence type="predicted"/>
<protein>
    <submittedName>
        <fullName evidence="1">Uncharacterized protein</fullName>
    </submittedName>
</protein>
<evidence type="ECO:0000313" key="1">
    <source>
        <dbReference type="EMBL" id="KAF2191829.1"/>
    </source>
</evidence>
<sequence length="166" mass="19118">MWNAEFAASPESVVFSSTLCLQCYRGKSLPRVDLFLERNPDDNTLQYFQKLEGGFCWAHPTASIQSSISVRAHKSLQVRCGNERKPLFVLRPLALCERASDGLREDQNSRQKSVILIHLEKHWSEYMPVVINQAQVDKRSLSRTHSYRNFNGPSYSQEIFDTSLHK</sequence>
<dbReference type="EMBL" id="ML994616">
    <property type="protein sequence ID" value="KAF2191829.1"/>
    <property type="molecule type" value="Genomic_DNA"/>
</dbReference>
<organism evidence="1 2">
    <name type="scientific">Zopfia rhizophila CBS 207.26</name>
    <dbReference type="NCBI Taxonomy" id="1314779"/>
    <lineage>
        <taxon>Eukaryota</taxon>
        <taxon>Fungi</taxon>
        <taxon>Dikarya</taxon>
        <taxon>Ascomycota</taxon>
        <taxon>Pezizomycotina</taxon>
        <taxon>Dothideomycetes</taxon>
        <taxon>Dothideomycetes incertae sedis</taxon>
        <taxon>Zopfiaceae</taxon>
        <taxon>Zopfia</taxon>
    </lineage>
</organism>
<dbReference type="AlphaFoldDB" id="A0A6A6EM63"/>